<dbReference type="Proteomes" id="UP000298663">
    <property type="component" value="Unassembled WGS sequence"/>
</dbReference>
<dbReference type="GO" id="GO:0003712">
    <property type="term" value="F:transcription coregulator activity"/>
    <property type="evidence" value="ECO:0007669"/>
    <property type="project" value="InterPro"/>
</dbReference>
<organism evidence="4 5">
    <name type="scientific">Steinernema carpocapsae</name>
    <name type="common">Entomopathogenic nematode</name>
    <dbReference type="NCBI Taxonomy" id="34508"/>
    <lineage>
        <taxon>Eukaryota</taxon>
        <taxon>Metazoa</taxon>
        <taxon>Ecdysozoa</taxon>
        <taxon>Nematoda</taxon>
        <taxon>Chromadorea</taxon>
        <taxon>Rhabditida</taxon>
        <taxon>Tylenchina</taxon>
        <taxon>Panagrolaimomorpha</taxon>
        <taxon>Strongyloidoidea</taxon>
        <taxon>Steinernematidae</taxon>
        <taxon>Steinernema</taxon>
    </lineage>
</organism>
<evidence type="ECO:0000256" key="1">
    <source>
        <dbReference type="ARBA" id="ARBA00023242"/>
    </source>
</evidence>
<sequence length="482" mass="53626">MAVETAPPPGSKISQPQLPTEAQQPAIRQQVLQRQFSQVPEVPQAAPYLQIPQAAAAFPPQVSPLISQPQMFQPASQSQQLALQGAPQALPSQDVLNAPLPPEILQQLQLQAFNQHQMQMPPVVELQAGTSFGGGVKFEPPINPLTGGKSMKRSQFHKEMDYEVRRHVVWLVATTIVPNANVRIVNERCFRELAQFCRKMEFKAFREAHDKKSYIKSLAKKLHKLETELVAASIERKPAPSEESEEISEDSDSDSDSDETYNVEVKSEYLIPQNNWKRTTASGRPAPGQNSGQLMIGGQQPVTGQPMVRYYGQQPAVYQMQPGQVQMQPMQLQIQPGQVQTQMVSPGQVLMQPVQYHKQTAQVQPSMVSPDQVSMQPAEMQIQPMQYQMQPGPVQIQTVQPDLVQVQPTQAQMQLVKPQTQLQPAHFDLTPNSTGEIHLPNGMTIPDIPLPLLPAPKLPDFVAELMDADEQAALMQEQLIQQ</sequence>
<dbReference type="PROSITE" id="PS50952">
    <property type="entry name" value="KIX"/>
    <property type="match status" value="1"/>
</dbReference>
<evidence type="ECO:0000256" key="2">
    <source>
        <dbReference type="SAM" id="MobiDB-lite"/>
    </source>
</evidence>
<feature type="domain" description="KIX" evidence="3">
    <location>
        <begin position="151"/>
        <end position="230"/>
    </location>
</feature>
<dbReference type="AlphaFoldDB" id="A0A4U5LPK6"/>
<dbReference type="InterPro" id="IPR003101">
    <property type="entry name" value="KIX_dom"/>
</dbReference>
<feature type="region of interest" description="Disordered" evidence="2">
    <location>
        <begin position="233"/>
        <end position="261"/>
    </location>
</feature>
<gene>
    <name evidence="4" type="ORF">L596_030507</name>
</gene>
<feature type="compositionally biased region" description="Pro residues" evidence="2">
    <location>
        <begin position="1"/>
        <end position="10"/>
    </location>
</feature>
<feature type="compositionally biased region" description="Polar residues" evidence="2">
    <location>
        <begin position="12"/>
        <end position="27"/>
    </location>
</feature>
<keyword evidence="1" id="KW-0539">Nucleus</keyword>
<protein>
    <recommendedName>
        <fullName evidence="3">KIX domain-containing protein</fullName>
    </recommendedName>
</protein>
<dbReference type="GO" id="GO:0006355">
    <property type="term" value="P:regulation of DNA-templated transcription"/>
    <property type="evidence" value="ECO:0007669"/>
    <property type="project" value="InterPro"/>
</dbReference>
<dbReference type="SUPFAM" id="SSF47040">
    <property type="entry name" value="Kix domain of CBP (creb binding protein)"/>
    <property type="match status" value="1"/>
</dbReference>
<dbReference type="EMBL" id="AZBU02000014">
    <property type="protein sequence ID" value="TKR57862.1"/>
    <property type="molecule type" value="Genomic_DNA"/>
</dbReference>
<dbReference type="Gene3D" id="1.10.246.20">
    <property type="entry name" value="Coactivator CBP, KIX domain"/>
    <property type="match status" value="1"/>
</dbReference>
<evidence type="ECO:0000259" key="3">
    <source>
        <dbReference type="PROSITE" id="PS50952"/>
    </source>
</evidence>
<comment type="caution">
    <text evidence="4">The sequence shown here is derived from an EMBL/GenBank/DDBJ whole genome shotgun (WGS) entry which is preliminary data.</text>
</comment>
<keyword evidence="5" id="KW-1185">Reference proteome</keyword>
<reference evidence="4 5" key="2">
    <citation type="journal article" date="2019" name="G3 (Bethesda)">
        <title>Hybrid Assembly of the Genome of the Entomopathogenic Nematode Steinernema carpocapsae Identifies the X-Chromosome.</title>
        <authorList>
            <person name="Serra L."/>
            <person name="Macchietto M."/>
            <person name="Macias-Munoz A."/>
            <person name="McGill C.J."/>
            <person name="Rodriguez I.M."/>
            <person name="Rodriguez B."/>
            <person name="Murad R."/>
            <person name="Mortazavi A."/>
        </authorList>
    </citation>
    <scope>NUCLEOTIDE SEQUENCE [LARGE SCALE GENOMIC DNA]</scope>
    <source>
        <strain evidence="4 5">ALL</strain>
    </source>
</reference>
<proteinExistence type="predicted"/>
<accession>A0A4U5LPK6</accession>
<name>A0A4U5LPK6_STECR</name>
<dbReference type="Pfam" id="PF02172">
    <property type="entry name" value="KIX"/>
    <property type="match status" value="1"/>
</dbReference>
<dbReference type="STRING" id="34508.A0A4U5LPK6"/>
<reference evidence="4 5" key="1">
    <citation type="journal article" date="2015" name="Genome Biol.">
        <title>Comparative genomics of Steinernema reveals deeply conserved gene regulatory networks.</title>
        <authorList>
            <person name="Dillman A.R."/>
            <person name="Macchietto M."/>
            <person name="Porter C.F."/>
            <person name="Rogers A."/>
            <person name="Williams B."/>
            <person name="Antoshechkin I."/>
            <person name="Lee M.M."/>
            <person name="Goodwin Z."/>
            <person name="Lu X."/>
            <person name="Lewis E.E."/>
            <person name="Goodrich-Blair H."/>
            <person name="Stock S.P."/>
            <person name="Adams B.J."/>
            <person name="Sternberg P.W."/>
            <person name="Mortazavi A."/>
        </authorList>
    </citation>
    <scope>NUCLEOTIDE SEQUENCE [LARGE SCALE GENOMIC DNA]</scope>
    <source>
        <strain evidence="4 5">ALL</strain>
    </source>
</reference>
<feature type="compositionally biased region" description="Acidic residues" evidence="2">
    <location>
        <begin position="242"/>
        <end position="261"/>
    </location>
</feature>
<feature type="region of interest" description="Disordered" evidence="2">
    <location>
        <begin position="1"/>
        <end position="27"/>
    </location>
</feature>
<evidence type="ECO:0000313" key="5">
    <source>
        <dbReference type="Proteomes" id="UP000298663"/>
    </source>
</evidence>
<evidence type="ECO:0000313" key="4">
    <source>
        <dbReference type="EMBL" id="TKR57862.1"/>
    </source>
</evidence>
<dbReference type="InterPro" id="IPR036529">
    <property type="entry name" value="KIX_dom_sf"/>
</dbReference>